<dbReference type="Proteomes" id="UP000217163">
    <property type="component" value="Unassembled WGS sequence"/>
</dbReference>
<evidence type="ECO:0000313" key="2">
    <source>
        <dbReference type="Proteomes" id="UP000217163"/>
    </source>
</evidence>
<evidence type="ECO:0000313" key="1">
    <source>
        <dbReference type="EMBL" id="OZI86658.1"/>
    </source>
</evidence>
<gene>
    <name evidence="1" type="ORF">CFN58_10175</name>
</gene>
<sequence length="72" mass="8081">MTTEEQCQGGRWVAHACLHVAWAEQVIEKLPNAGSSPDRFVSRAQALRAGRRAALHWEEFGADVVRFGFQSR</sequence>
<comment type="caution">
    <text evidence="1">The sequence shown here is derived from an EMBL/GenBank/DDBJ whole genome shotgun (WGS) entry which is preliminary data.</text>
</comment>
<organism evidence="1 2">
    <name type="scientific">Pseudomonas avellanae</name>
    <dbReference type="NCBI Taxonomy" id="46257"/>
    <lineage>
        <taxon>Bacteria</taxon>
        <taxon>Pseudomonadati</taxon>
        <taxon>Pseudomonadota</taxon>
        <taxon>Gammaproteobacteria</taxon>
        <taxon>Pseudomonadales</taxon>
        <taxon>Pseudomonadaceae</taxon>
        <taxon>Pseudomonas</taxon>
    </lineage>
</organism>
<reference evidence="2" key="1">
    <citation type="journal article" date="2016" name="Sci. Rep.">
        <title>Genome analysis of the kiwifruit canker pathogen Pseudomonas syringae pv. actinidiae biovar 5.</title>
        <authorList>
            <person name="Fujikawa T."/>
            <person name="Sawada H."/>
        </authorList>
    </citation>
    <scope>NUCLEOTIDE SEQUENCE [LARGE SCALE GENOMIC DNA]</scope>
    <source>
        <strain evidence="2">MAFF 212061</strain>
    </source>
</reference>
<dbReference type="EMBL" id="NKQU01000456">
    <property type="protein sequence ID" value="OZI86658.1"/>
    <property type="molecule type" value="Genomic_DNA"/>
</dbReference>
<name>A0A261WKH5_9PSED</name>
<proteinExistence type="predicted"/>
<protein>
    <submittedName>
        <fullName evidence="1">Uncharacterized protein</fullName>
    </submittedName>
</protein>
<dbReference type="AlphaFoldDB" id="A0A261WKH5"/>
<accession>A0A261WKH5</accession>